<dbReference type="PANTHER" id="PTHR12460">
    <property type="entry name" value="CYCLIN-DEPENDENT KINASE INHIBITOR-RELATED PROTEIN"/>
    <property type="match status" value="1"/>
</dbReference>
<dbReference type="PANTHER" id="PTHR12460:SF40">
    <property type="entry name" value="REGULATION OF NUCLEAR PRE-MRNA DOMAIN-CONTAINING PROTEIN 2"/>
    <property type="match status" value="1"/>
</dbReference>
<dbReference type="SUPFAM" id="SSF48464">
    <property type="entry name" value="ENTH/VHS domain"/>
    <property type="match status" value="1"/>
</dbReference>
<dbReference type="Pfam" id="PF16566">
    <property type="entry name" value="CREPT"/>
    <property type="match status" value="1"/>
</dbReference>
<feature type="region of interest" description="Disordered" evidence="1">
    <location>
        <begin position="431"/>
        <end position="467"/>
    </location>
</feature>
<dbReference type="OrthoDB" id="10069473at2759"/>
<dbReference type="Gene3D" id="6.10.250.2560">
    <property type="match status" value="1"/>
</dbReference>
<organism evidence="3 4">
    <name type="scientific">Nezara viridula</name>
    <name type="common">Southern green stink bug</name>
    <name type="synonym">Cimex viridulus</name>
    <dbReference type="NCBI Taxonomy" id="85310"/>
    <lineage>
        <taxon>Eukaryota</taxon>
        <taxon>Metazoa</taxon>
        <taxon>Ecdysozoa</taxon>
        <taxon>Arthropoda</taxon>
        <taxon>Hexapoda</taxon>
        <taxon>Insecta</taxon>
        <taxon>Pterygota</taxon>
        <taxon>Neoptera</taxon>
        <taxon>Paraneoptera</taxon>
        <taxon>Hemiptera</taxon>
        <taxon>Heteroptera</taxon>
        <taxon>Panheteroptera</taxon>
        <taxon>Pentatomomorpha</taxon>
        <taxon>Pentatomoidea</taxon>
        <taxon>Pentatomidae</taxon>
        <taxon>Pentatominae</taxon>
        <taxon>Nezara</taxon>
    </lineage>
</organism>
<dbReference type="InterPro" id="IPR008942">
    <property type="entry name" value="ENTH_VHS"/>
</dbReference>
<sequence length="741" mass="83710">MASFDEGVFEEKLLYLKDTQDSIASLSSWCLLHKEYHEKIVSTWLNVLKKVKIEHRLVLFYLANDVIQYSRRKSLPFVDSFAPALQKATKMVREDNNIRNKVMRLFKIWSERGIYEENFLVDLSNVLNRIHKNIQSVDVQEFQSSIMFSKIRKCKELEEDTDTKLNTLNRNHISFTDVDKFRNSLKDREHGDELLYEIDGGAASCNAYISSLETEINERQSLIDYLEIAEEYYEREFQEAKIVVNAYKCFATRVRGVKRKLEEKIDSMPSPIPSPDENAPSPSPEPKDNIYNDLRYPAESGPDNFFPPSESKKENVDISPYSPNSDFESEPIDSSYIDEEQGDYEMKTPIEKNGISSNSSDSKTAPSNELSLSASFSDESFHRDQSFLSGITGANNFNIFQGKSSDTTSSEWKQLSLSALLQTLIPSEVPVESSGSKIEVLQSPTPEKCAKEEETWESPESPPLYEKANYPTIADEQILSHDTDMRFADVDDRNLIDFSDSTNPSWPGDDIDYRTEGKFKKTVSDCSQNQDNVENVDMEMSDEEEKIMKTKETDSKPPGPSGVMSGDISVVSHETAKPTGSKEGFLNSKENVANSLILNQNLPSLCNPNPPAYNSNVPYNDSCYNYSKPGAYGIGTTYSNNNPSHFPNSGKGDASNMLPLLPPPPPPPPPPHPPQLWSSPFTGPPPQFGNSPNFVQQSAMFFPQPPPPVIPNPNPQMPVPNRPYRGNFRPFQRISSRFQRW</sequence>
<protein>
    <recommendedName>
        <fullName evidence="2">CID domain-containing protein</fullName>
    </recommendedName>
</protein>
<keyword evidence="4" id="KW-1185">Reference proteome</keyword>
<feature type="compositionally biased region" description="Polar residues" evidence="1">
    <location>
        <begin position="688"/>
        <end position="699"/>
    </location>
</feature>
<gene>
    <name evidence="3" type="ORF">NEZAVI_LOCUS2025</name>
</gene>
<dbReference type="Proteomes" id="UP001152798">
    <property type="component" value="Chromosome 1"/>
</dbReference>
<dbReference type="SMART" id="SM00582">
    <property type="entry name" value="RPR"/>
    <property type="match status" value="1"/>
</dbReference>
<reference evidence="3" key="1">
    <citation type="submission" date="2022-01" db="EMBL/GenBank/DDBJ databases">
        <authorList>
            <person name="King R."/>
        </authorList>
    </citation>
    <scope>NUCLEOTIDE SEQUENCE</scope>
</reference>
<dbReference type="Pfam" id="PF04818">
    <property type="entry name" value="CID"/>
    <property type="match status" value="1"/>
</dbReference>
<proteinExistence type="predicted"/>
<evidence type="ECO:0000313" key="3">
    <source>
        <dbReference type="EMBL" id="CAH1390916.1"/>
    </source>
</evidence>
<dbReference type="GO" id="GO:0031124">
    <property type="term" value="P:mRNA 3'-end processing"/>
    <property type="evidence" value="ECO:0007669"/>
    <property type="project" value="TreeGrafter"/>
</dbReference>
<dbReference type="AlphaFoldDB" id="A0A9P0H119"/>
<feature type="region of interest" description="Disordered" evidence="1">
    <location>
        <begin position="347"/>
        <end position="371"/>
    </location>
</feature>
<dbReference type="CDD" id="cd16981">
    <property type="entry name" value="CID_RPRD_like"/>
    <property type="match status" value="1"/>
</dbReference>
<feature type="region of interest" description="Disordered" evidence="1">
    <location>
        <begin position="643"/>
        <end position="728"/>
    </location>
</feature>
<dbReference type="Gene3D" id="1.25.40.90">
    <property type="match status" value="1"/>
</dbReference>
<evidence type="ECO:0000313" key="4">
    <source>
        <dbReference type="Proteomes" id="UP001152798"/>
    </source>
</evidence>
<feature type="compositionally biased region" description="Pro residues" evidence="1">
    <location>
        <begin position="703"/>
        <end position="721"/>
    </location>
</feature>
<feature type="region of interest" description="Disordered" evidence="1">
    <location>
        <begin position="522"/>
        <end position="567"/>
    </location>
</feature>
<dbReference type="EMBL" id="OV725077">
    <property type="protein sequence ID" value="CAH1390916.1"/>
    <property type="molecule type" value="Genomic_DNA"/>
</dbReference>
<feature type="compositionally biased region" description="Acidic residues" evidence="1">
    <location>
        <begin position="534"/>
        <end position="545"/>
    </location>
</feature>
<feature type="region of interest" description="Disordered" evidence="1">
    <location>
        <begin position="265"/>
        <end position="332"/>
    </location>
</feature>
<feature type="compositionally biased region" description="Polar residues" evidence="1">
    <location>
        <begin position="354"/>
        <end position="371"/>
    </location>
</feature>
<evidence type="ECO:0000259" key="2">
    <source>
        <dbReference type="SMART" id="SM00582"/>
    </source>
</evidence>
<dbReference type="GO" id="GO:0000993">
    <property type="term" value="F:RNA polymerase II complex binding"/>
    <property type="evidence" value="ECO:0007669"/>
    <property type="project" value="TreeGrafter"/>
</dbReference>
<feature type="compositionally biased region" description="Basic and acidic residues" evidence="1">
    <location>
        <begin position="546"/>
        <end position="555"/>
    </location>
</feature>
<accession>A0A9P0H119</accession>
<name>A0A9P0H119_NEZVI</name>
<dbReference type="InterPro" id="IPR032337">
    <property type="entry name" value="RPRD1A/B_C"/>
</dbReference>
<feature type="domain" description="CID" evidence="2">
    <location>
        <begin position="8"/>
        <end position="128"/>
    </location>
</feature>
<dbReference type="InterPro" id="IPR006569">
    <property type="entry name" value="CID_dom"/>
</dbReference>
<evidence type="ECO:0000256" key="1">
    <source>
        <dbReference type="SAM" id="MobiDB-lite"/>
    </source>
</evidence>
<feature type="compositionally biased region" description="Polar residues" evidence="1">
    <location>
        <begin position="524"/>
        <end position="533"/>
    </location>
</feature>
<feature type="compositionally biased region" description="Pro residues" evidence="1">
    <location>
        <begin position="660"/>
        <end position="674"/>
    </location>
</feature>